<evidence type="ECO:0000256" key="1">
    <source>
        <dbReference type="SAM" id="MobiDB-lite"/>
    </source>
</evidence>
<protein>
    <submittedName>
        <fullName evidence="2">Uncharacterized protein</fullName>
    </submittedName>
</protein>
<proteinExistence type="predicted"/>
<keyword evidence="3" id="KW-1185">Reference proteome</keyword>
<accession>A0AAV7LR19</accession>
<dbReference type="EMBL" id="JANPWB010000015">
    <property type="protein sequence ID" value="KAJ1089930.1"/>
    <property type="molecule type" value="Genomic_DNA"/>
</dbReference>
<comment type="caution">
    <text evidence="2">The sequence shown here is derived from an EMBL/GenBank/DDBJ whole genome shotgun (WGS) entry which is preliminary data.</text>
</comment>
<feature type="compositionally biased region" description="Basic and acidic residues" evidence="1">
    <location>
        <begin position="1"/>
        <end position="11"/>
    </location>
</feature>
<gene>
    <name evidence="2" type="ORF">NDU88_003070</name>
</gene>
<organism evidence="2 3">
    <name type="scientific">Pleurodeles waltl</name>
    <name type="common">Iberian ribbed newt</name>
    <dbReference type="NCBI Taxonomy" id="8319"/>
    <lineage>
        <taxon>Eukaryota</taxon>
        <taxon>Metazoa</taxon>
        <taxon>Chordata</taxon>
        <taxon>Craniata</taxon>
        <taxon>Vertebrata</taxon>
        <taxon>Euteleostomi</taxon>
        <taxon>Amphibia</taxon>
        <taxon>Batrachia</taxon>
        <taxon>Caudata</taxon>
        <taxon>Salamandroidea</taxon>
        <taxon>Salamandridae</taxon>
        <taxon>Pleurodelinae</taxon>
        <taxon>Pleurodeles</taxon>
    </lineage>
</organism>
<dbReference type="AlphaFoldDB" id="A0AAV7LR19"/>
<feature type="region of interest" description="Disordered" evidence="1">
    <location>
        <begin position="1"/>
        <end position="86"/>
    </location>
</feature>
<evidence type="ECO:0000313" key="2">
    <source>
        <dbReference type="EMBL" id="KAJ1089930.1"/>
    </source>
</evidence>
<feature type="region of interest" description="Disordered" evidence="1">
    <location>
        <begin position="98"/>
        <end position="164"/>
    </location>
</feature>
<name>A0AAV7LR19_PLEWA</name>
<evidence type="ECO:0000313" key="3">
    <source>
        <dbReference type="Proteomes" id="UP001066276"/>
    </source>
</evidence>
<dbReference type="Proteomes" id="UP001066276">
    <property type="component" value="Chromosome 11"/>
</dbReference>
<reference evidence="2" key="1">
    <citation type="journal article" date="2022" name="bioRxiv">
        <title>Sequencing and chromosome-scale assembly of the giantPleurodeles waltlgenome.</title>
        <authorList>
            <person name="Brown T."/>
            <person name="Elewa A."/>
            <person name="Iarovenko S."/>
            <person name="Subramanian E."/>
            <person name="Araus A.J."/>
            <person name="Petzold A."/>
            <person name="Susuki M."/>
            <person name="Suzuki K.-i.T."/>
            <person name="Hayashi T."/>
            <person name="Toyoda A."/>
            <person name="Oliveira C."/>
            <person name="Osipova E."/>
            <person name="Leigh N.D."/>
            <person name="Simon A."/>
            <person name="Yun M.H."/>
        </authorList>
    </citation>
    <scope>NUCLEOTIDE SEQUENCE</scope>
    <source>
        <strain evidence="2">20211129_DDA</strain>
        <tissue evidence="2">Liver</tissue>
    </source>
</reference>
<sequence>MLRVGDPDHVSPRTLPKGRSQPPGPSPDLAAGARHTYSPGWVSSPRWNQEGGASPALQAPSPGPSRNQGGSPRRLTAQRVTSASPAVLRWAFCPRSLGWRKAGRSRSARAPDCLASTSGPARPPRSPRPGGNSQPQGEPPQETPSRAGRGRRLVGRQPPRLPAL</sequence>